<sequence>MSWGLGMKIFEDAASLKELLKLARLMQIIFLILKLLFEATQDYFGTNLLVLNPEDYFGTILLVLNLGQMRIAREPATHFYNDPRHNNGRTLDCDELSAHQAHFHSGFGVKPGLEPAIH</sequence>
<organism evidence="1 2">
    <name type="scientific">Araneus ventricosus</name>
    <name type="common">Orbweaver spider</name>
    <name type="synonym">Epeira ventricosa</name>
    <dbReference type="NCBI Taxonomy" id="182803"/>
    <lineage>
        <taxon>Eukaryota</taxon>
        <taxon>Metazoa</taxon>
        <taxon>Ecdysozoa</taxon>
        <taxon>Arthropoda</taxon>
        <taxon>Chelicerata</taxon>
        <taxon>Arachnida</taxon>
        <taxon>Araneae</taxon>
        <taxon>Araneomorphae</taxon>
        <taxon>Entelegynae</taxon>
        <taxon>Araneoidea</taxon>
        <taxon>Araneidae</taxon>
        <taxon>Araneus</taxon>
    </lineage>
</organism>
<keyword evidence="2" id="KW-1185">Reference proteome</keyword>
<proteinExistence type="predicted"/>
<evidence type="ECO:0000313" key="1">
    <source>
        <dbReference type="EMBL" id="GBN91224.1"/>
    </source>
</evidence>
<dbReference type="AlphaFoldDB" id="A0A4Y2SSF1"/>
<gene>
    <name evidence="1" type="ORF">AVEN_11226_1</name>
</gene>
<reference evidence="1 2" key="1">
    <citation type="journal article" date="2019" name="Sci. Rep.">
        <title>Orb-weaving spider Araneus ventricosus genome elucidates the spidroin gene catalogue.</title>
        <authorList>
            <person name="Kono N."/>
            <person name="Nakamura H."/>
            <person name="Ohtoshi R."/>
            <person name="Moran D.A.P."/>
            <person name="Shinohara A."/>
            <person name="Yoshida Y."/>
            <person name="Fujiwara M."/>
            <person name="Mori M."/>
            <person name="Tomita M."/>
            <person name="Arakawa K."/>
        </authorList>
    </citation>
    <scope>NUCLEOTIDE SEQUENCE [LARGE SCALE GENOMIC DNA]</scope>
</reference>
<protein>
    <submittedName>
        <fullName evidence="1">Uncharacterized protein</fullName>
    </submittedName>
</protein>
<comment type="caution">
    <text evidence="1">The sequence shown here is derived from an EMBL/GenBank/DDBJ whole genome shotgun (WGS) entry which is preliminary data.</text>
</comment>
<dbReference type="EMBL" id="BGPR01023781">
    <property type="protein sequence ID" value="GBN91224.1"/>
    <property type="molecule type" value="Genomic_DNA"/>
</dbReference>
<accession>A0A4Y2SSF1</accession>
<dbReference type="Proteomes" id="UP000499080">
    <property type="component" value="Unassembled WGS sequence"/>
</dbReference>
<evidence type="ECO:0000313" key="2">
    <source>
        <dbReference type="Proteomes" id="UP000499080"/>
    </source>
</evidence>
<name>A0A4Y2SSF1_ARAVE</name>